<keyword evidence="3" id="KW-0547">Nucleotide-binding</keyword>
<proteinExistence type="inferred from homology"/>
<dbReference type="InterPro" id="IPR003593">
    <property type="entry name" value="AAA+_ATPase"/>
</dbReference>
<keyword evidence="4" id="KW-0067">ATP-binding</keyword>
<name>A0A7C5I1I7_UNCW3</name>
<dbReference type="EMBL" id="DRTV01000035">
    <property type="protein sequence ID" value="HHF57877.1"/>
    <property type="molecule type" value="Genomic_DNA"/>
</dbReference>
<evidence type="ECO:0000313" key="6">
    <source>
        <dbReference type="EMBL" id="HHF57877.1"/>
    </source>
</evidence>
<dbReference type="GO" id="GO:0042555">
    <property type="term" value="C:MCM complex"/>
    <property type="evidence" value="ECO:0007669"/>
    <property type="project" value="TreeGrafter"/>
</dbReference>
<dbReference type="SUPFAM" id="SSF52540">
    <property type="entry name" value="P-loop containing nucleoside triphosphate hydrolases"/>
    <property type="match status" value="1"/>
</dbReference>
<feature type="non-terminal residue" evidence="6">
    <location>
        <position position="1"/>
    </location>
</feature>
<protein>
    <submittedName>
        <fullName evidence="6">AAA family ATPase</fullName>
    </submittedName>
</protein>
<dbReference type="GO" id="GO:0017116">
    <property type="term" value="F:single-stranded DNA helicase activity"/>
    <property type="evidence" value="ECO:0007669"/>
    <property type="project" value="TreeGrafter"/>
</dbReference>
<sequence>RMRLHTLLWGKAGTGKTELLLALQEIFGGIIVNAEHTSKVGLVGDARGEYINPGLLASYNGNLLLLDELDKMNGKDMNGLLQAMEEGHYTIVKGKHRETFEAEVRVVATANNINKITKPLLDRFDFIFEVKTMPREERAKGVKTIVENFFGNGEKKGIRVLRAYLDWIKDFEPMIEEGDIPVVIEMLKRYILLTKTAIDDVSYRNLELSILRIAYAMAKLEKSNIKPRHIEEAIVFKDRMLKRLVGVVDGGGY</sequence>
<organism evidence="6">
    <name type="scientific">candidate division WOR-3 bacterium</name>
    <dbReference type="NCBI Taxonomy" id="2052148"/>
    <lineage>
        <taxon>Bacteria</taxon>
        <taxon>Bacteria division WOR-3</taxon>
    </lineage>
</organism>
<dbReference type="GO" id="GO:0006260">
    <property type="term" value="P:DNA replication"/>
    <property type="evidence" value="ECO:0007669"/>
    <property type="project" value="UniProtKB-KW"/>
</dbReference>
<evidence type="ECO:0000256" key="1">
    <source>
        <dbReference type="ARBA" id="ARBA00008010"/>
    </source>
</evidence>
<dbReference type="Pfam" id="PF00493">
    <property type="entry name" value="MCM"/>
    <property type="match status" value="1"/>
</dbReference>
<comment type="similarity">
    <text evidence="1">Belongs to the MCM family.</text>
</comment>
<dbReference type="InterPro" id="IPR027417">
    <property type="entry name" value="P-loop_NTPase"/>
</dbReference>
<dbReference type="AlphaFoldDB" id="A0A7C5I1I7"/>
<dbReference type="SMART" id="SM00382">
    <property type="entry name" value="AAA"/>
    <property type="match status" value="1"/>
</dbReference>
<dbReference type="PROSITE" id="PS50051">
    <property type="entry name" value="MCM_2"/>
    <property type="match status" value="1"/>
</dbReference>
<dbReference type="GO" id="GO:0003697">
    <property type="term" value="F:single-stranded DNA binding"/>
    <property type="evidence" value="ECO:0007669"/>
    <property type="project" value="TreeGrafter"/>
</dbReference>
<evidence type="ECO:0000259" key="5">
    <source>
        <dbReference type="PROSITE" id="PS50051"/>
    </source>
</evidence>
<dbReference type="PANTHER" id="PTHR11630:SF66">
    <property type="entry name" value="DNA REPLICATION LICENSING FACTOR MCM4"/>
    <property type="match status" value="1"/>
</dbReference>
<reference evidence="6" key="1">
    <citation type="journal article" date="2020" name="mSystems">
        <title>Genome- and Community-Level Interaction Insights into Carbon Utilization and Element Cycling Functions of Hydrothermarchaeota in Hydrothermal Sediment.</title>
        <authorList>
            <person name="Zhou Z."/>
            <person name="Liu Y."/>
            <person name="Xu W."/>
            <person name="Pan J."/>
            <person name="Luo Z.H."/>
            <person name="Li M."/>
        </authorList>
    </citation>
    <scope>NUCLEOTIDE SEQUENCE [LARGE SCALE GENOMIC DNA]</scope>
    <source>
        <strain evidence="6">HyVt-94</strain>
    </source>
</reference>
<comment type="caution">
    <text evidence="6">The sequence shown here is derived from an EMBL/GenBank/DDBJ whole genome shotgun (WGS) entry which is preliminary data.</text>
</comment>
<evidence type="ECO:0000256" key="3">
    <source>
        <dbReference type="ARBA" id="ARBA00022741"/>
    </source>
</evidence>
<keyword evidence="2" id="KW-0235">DNA replication</keyword>
<dbReference type="InterPro" id="IPR001208">
    <property type="entry name" value="MCM_dom"/>
</dbReference>
<evidence type="ECO:0000256" key="2">
    <source>
        <dbReference type="ARBA" id="ARBA00022705"/>
    </source>
</evidence>
<accession>A0A7C5I1I7</accession>
<evidence type="ECO:0000256" key="4">
    <source>
        <dbReference type="ARBA" id="ARBA00022840"/>
    </source>
</evidence>
<dbReference type="GO" id="GO:0005524">
    <property type="term" value="F:ATP binding"/>
    <property type="evidence" value="ECO:0007669"/>
    <property type="project" value="UniProtKB-KW"/>
</dbReference>
<feature type="domain" description="MCM C-terminal AAA(+) ATPase" evidence="5">
    <location>
        <begin position="1"/>
        <end position="146"/>
    </location>
</feature>
<gene>
    <name evidence="6" type="ORF">ENL41_00450</name>
</gene>
<dbReference type="Proteomes" id="UP000886014">
    <property type="component" value="Unassembled WGS sequence"/>
</dbReference>
<dbReference type="Gene3D" id="3.40.50.300">
    <property type="entry name" value="P-loop containing nucleotide triphosphate hydrolases"/>
    <property type="match status" value="1"/>
</dbReference>
<dbReference type="InterPro" id="IPR031327">
    <property type="entry name" value="MCM"/>
</dbReference>
<dbReference type="PANTHER" id="PTHR11630">
    <property type="entry name" value="DNA REPLICATION LICENSING FACTOR MCM FAMILY MEMBER"/>
    <property type="match status" value="1"/>
</dbReference>